<dbReference type="AlphaFoldDB" id="A0A9C6WZD5"/>
<accession>A0A9C6WZD5</accession>
<dbReference type="GeneID" id="127749667"/>
<organism evidence="1 2">
    <name type="scientific">Frankliniella occidentalis</name>
    <name type="common">Western flower thrips</name>
    <name type="synonym">Euthrips occidentalis</name>
    <dbReference type="NCBI Taxonomy" id="133901"/>
    <lineage>
        <taxon>Eukaryota</taxon>
        <taxon>Metazoa</taxon>
        <taxon>Ecdysozoa</taxon>
        <taxon>Arthropoda</taxon>
        <taxon>Hexapoda</taxon>
        <taxon>Insecta</taxon>
        <taxon>Pterygota</taxon>
        <taxon>Neoptera</taxon>
        <taxon>Paraneoptera</taxon>
        <taxon>Thysanoptera</taxon>
        <taxon>Terebrantia</taxon>
        <taxon>Thripoidea</taxon>
        <taxon>Thripidae</taxon>
        <taxon>Frankliniella</taxon>
    </lineage>
</organism>
<dbReference type="RefSeq" id="XP_052124715.1">
    <property type="nucleotide sequence ID" value="XM_052268755.1"/>
</dbReference>
<gene>
    <name evidence="2" type="primary">LOC127749667</name>
</gene>
<dbReference type="KEGG" id="foc:127749667"/>
<evidence type="ECO:0000313" key="1">
    <source>
        <dbReference type="Proteomes" id="UP000504606"/>
    </source>
</evidence>
<sequence length="232" mass="26755">MTAARGLHRWPRPIGSTAHLVQVEHPASRAAYALVELRWPALLLQLVVVALTSQLRVNGGVINSFAGPYIVYVERFYHCGPPYDKLPWKWNFHITRFNPKTPKEIQRLNGNITAGNGTYDNAGWAKLNLDIMSNNQWKENNFIFEFKKRGCQNMKDHVPFVYEAFFNKGKESKNAECKIEPGFYDIKNAAMTWVFPKFPVMPYGHYRARFIAGNKIPFGCWVAESRVIPRYD</sequence>
<protein>
    <submittedName>
        <fullName evidence="2">Uncharacterized protein LOC127749667</fullName>
    </submittedName>
</protein>
<evidence type="ECO:0000313" key="2">
    <source>
        <dbReference type="RefSeq" id="XP_052124715.1"/>
    </source>
</evidence>
<keyword evidence="1" id="KW-1185">Reference proteome</keyword>
<name>A0A9C6WZD5_FRAOC</name>
<reference evidence="2" key="1">
    <citation type="submission" date="2025-08" db="UniProtKB">
        <authorList>
            <consortium name="RefSeq"/>
        </authorList>
    </citation>
    <scope>IDENTIFICATION</scope>
    <source>
        <tissue evidence="2">Whole organism</tissue>
    </source>
</reference>
<proteinExistence type="predicted"/>
<dbReference type="Proteomes" id="UP000504606">
    <property type="component" value="Unplaced"/>
</dbReference>
<dbReference type="OrthoDB" id="8179976at2759"/>